<feature type="transmembrane region" description="Helical" evidence="10">
    <location>
        <begin position="224"/>
        <end position="242"/>
    </location>
</feature>
<protein>
    <submittedName>
        <fullName evidence="11">Sodium-and chloride-dependent glycine transporter 1</fullName>
    </submittedName>
</protein>
<dbReference type="OrthoDB" id="6366319at2759"/>
<dbReference type="GO" id="GO:0089718">
    <property type="term" value="P:amino acid import across plasma membrane"/>
    <property type="evidence" value="ECO:0007669"/>
    <property type="project" value="TreeGrafter"/>
</dbReference>
<name>A0A4C1Z0J1_EUMVA</name>
<feature type="transmembrane region" description="Helical" evidence="10">
    <location>
        <begin position="344"/>
        <end position="367"/>
    </location>
</feature>
<evidence type="ECO:0000256" key="6">
    <source>
        <dbReference type="ARBA" id="ARBA00022989"/>
    </source>
</evidence>
<keyword evidence="8" id="KW-0479">Metal-binding</keyword>
<dbReference type="Proteomes" id="UP000299102">
    <property type="component" value="Unassembled WGS sequence"/>
</dbReference>
<feature type="region of interest" description="Disordered" evidence="9">
    <location>
        <begin position="420"/>
        <end position="439"/>
    </location>
</feature>
<keyword evidence="6 10" id="KW-1133">Transmembrane helix</keyword>
<dbReference type="GO" id="GO:0005283">
    <property type="term" value="F:amino acid:sodium symporter activity"/>
    <property type="evidence" value="ECO:0007669"/>
    <property type="project" value="TreeGrafter"/>
</dbReference>
<accession>A0A4C1Z0J1</accession>
<keyword evidence="3" id="KW-0813">Transport</keyword>
<dbReference type="InterPro" id="IPR037272">
    <property type="entry name" value="SNS_sf"/>
</dbReference>
<feature type="transmembrane region" description="Helical" evidence="10">
    <location>
        <begin position="187"/>
        <end position="212"/>
    </location>
</feature>
<evidence type="ECO:0000256" key="4">
    <source>
        <dbReference type="ARBA" id="ARBA00022692"/>
    </source>
</evidence>
<dbReference type="SUPFAM" id="SSF161070">
    <property type="entry name" value="SNF-like"/>
    <property type="match status" value="1"/>
</dbReference>
<comment type="similarity">
    <text evidence="2">Belongs to the sodium:neurotransmitter symporter (SNF) (TC 2.A.22) family.</text>
</comment>
<dbReference type="EMBL" id="BGZK01001477">
    <property type="protein sequence ID" value="GBP80712.1"/>
    <property type="molecule type" value="Genomic_DNA"/>
</dbReference>
<dbReference type="PANTHER" id="PTHR11616">
    <property type="entry name" value="SODIUM/CHLORIDE DEPENDENT TRANSPORTER"/>
    <property type="match status" value="1"/>
</dbReference>
<dbReference type="PROSITE" id="PS50267">
    <property type="entry name" value="NA_NEUROTRAN_SYMP_3"/>
    <property type="match status" value="1"/>
</dbReference>
<dbReference type="GO" id="GO:0005886">
    <property type="term" value="C:plasma membrane"/>
    <property type="evidence" value="ECO:0007669"/>
    <property type="project" value="TreeGrafter"/>
</dbReference>
<evidence type="ECO:0000256" key="10">
    <source>
        <dbReference type="SAM" id="Phobius"/>
    </source>
</evidence>
<feature type="binding site" evidence="8">
    <location>
        <position position="195"/>
    </location>
    <ligand>
        <name>Na(+)</name>
        <dbReference type="ChEBI" id="CHEBI:29101"/>
        <label>1</label>
    </ligand>
</feature>
<dbReference type="STRING" id="151549.A0A4C1Z0J1"/>
<evidence type="ECO:0000256" key="8">
    <source>
        <dbReference type="PIRSR" id="PIRSR600175-1"/>
    </source>
</evidence>
<reference evidence="11 12" key="1">
    <citation type="journal article" date="2019" name="Commun. Biol.">
        <title>The bagworm genome reveals a unique fibroin gene that provides high tensile strength.</title>
        <authorList>
            <person name="Kono N."/>
            <person name="Nakamura H."/>
            <person name="Ohtoshi R."/>
            <person name="Tomita M."/>
            <person name="Numata K."/>
            <person name="Arakawa K."/>
        </authorList>
    </citation>
    <scope>NUCLEOTIDE SEQUENCE [LARGE SCALE GENOMIC DNA]</scope>
</reference>
<dbReference type="Pfam" id="PF00209">
    <property type="entry name" value="SNF"/>
    <property type="match status" value="1"/>
</dbReference>
<proteinExistence type="inferred from homology"/>
<comment type="caution">
    <text evidence="11">The sequence shown here is derived from an EMBL/GenBank/DDBJ whole genome shotgun (WGS) entry which is preliminary data.</text>
</comment>
<keyword evidence="5" id="KW-0769">Symport</keyword>
<evidence type="ECO:0000256" key="9">
    <source>
        <dbReference type="SAM" id="MobiDB-lite"/>
    </source>
</evidence>
<evidence type="ECO:0000313" key="12">
    <source>
        <dbReference type="Proteomes" id="UP000299102"/>
    </source>
</evidence>
<evidence type="ECO:0000256" key="7">
    <source>
        <dbReference type="ARBA" id="ARBA00023136"/>
    </source>
</evidence>
<dbReference type="AlphaFoldDB" id="A0A4C1Z0J1"/>
<feature type="transmembrane region" description="Helical" evidence="10">
    <location>
        <begin position="38"/>
        <end position="57"/>
    </location>
</feature>
<evidence type="ECO:0000256" key="1">
    <source>
        <dbReference type="ARBA" id="ARBA00004141"/>
    </source>
</evidence>
<dbReference type="GO" id="GO:0015179">
    <property type="term" value="F:L-amino acid transmembrane transporter activity"/>
    <property type="evidence" value="ECO:0007669"/>
    <property type="project" value="TreeGrafter"/>
</dbReference>
<dbReference type="GO" id="GO:0046872">
    <property type="term" value="F:metal ion binding"/>
    <property type="evidence" value="ECO:0007669"/>
    <property type="project" value="UniProtKB-KW"/>
</dbReference>
<dbReference type="PANTHER" id="PTHR11616:SF323">
    <property type="entry name" value="SODIUM-DEPENDENT TRANSPORTER BEDRAGGLED"/>
    <property type="match status" value="1"/>
</dbReference>
<keyword evidence="4 10" id="KW-0812">Transmembrane</keyword>
<evidence type="ECO:0000256" key="2">
    <source>
        <dbReference type="ARBA" id="ARBA00006459"/>
    </source>
</evidence>
<comment type="subcellular location">
    <subcellularLocation>
        <location evidence="1">Membrane</location>
        <topology evidence="1">Multi-pass membrane protein</topology>
    </subcellularLocation>
</comment>
<feature type="transmembrane region" description="Helical" evidence="10">
    <location>
        <begin position="297"/>
        <end position="324"/>
    </location>
</feature>
<feature type="transmembrane region" description="Helical" evidence="10">
    <location>
        <begin position="69"/>
        <end position="94"/>
    </location>
</feature>
<evidence type="ECO:0000313" key="11">
    <source>
        <dbReference type="EMBL" id="GBP80712.1"/>
    </source>
</evidence>
<keyword evidence="7 10" id="KW-0472">Membrane</keyword>
<evidence type="ECO:0000256" key="5">
    <source>
        <dbReference type="ARBA" id="ARBA00022847"/>
    </source>
</evidence>
<sequence>MMIWGLAVNPPALDTIAASLRICINYFQSWAAAAQETFLTWGLLGACVMQFTSYKNIKKKSRTVLQRESTCIVLLTFTILILAAFLANACIVVLKKQGYVYLPGSFENVKSSQFLWPINEPLPGSSGSIPVRYMGHYGSVVGITVWRGGGVANQLSGWQPLQLLTQMVPATLAVVTTEVISPAWSGMFYFILITLGIAQQLAIWHCVVAGIVSISKTLQPWETVITLLTCILGLLVGLIFTTDGGIRVVQFVDYVWVGAWWQCAAQVALACGVFAVRGRPYTGDVVVAALFGTRGPCTALSALLSFTWNVILPVTLCAICVIDFRMGDQRQLYTWRKPTGYYPIWARQIAVLLQQGALLTMPVAAFVQTWRYMSKGPPDILDRIQNLYRPRLGAANEGVIRGANSGVPGVPGVEVPATTAPVLPDPPPKYTPPPSYSTATGARLLHSLRRSFRTLRRMATSRPESSRTPETQVAVTLSESVDQLPLTQPQPPEYGGLCSAPVVLLADETRRPGARRSLSFTRDVLRRSFVRNGSTKSIRSSLRRSFRYGSALTTSHEQLVRSAEPMSSTAAVSDFDWSAGHSRASVI</sequence>
<organism evidence="11 12">
    <name type="scientific">Eumeta variegata</name>
    <name type="common">Bagworm moth</name>
    <name type="synonym">Eumeta japonica</name>
    <dbReference type="NCBI Taxonomy" id="151549"/>
    <lineage>
        <taxon>Eukaryota</taxon>
        <taxon>Metazoa</taxon>
        <taxon>Ecdysozoa</taxon>
        <taxon>Arthropoda</taxon>
        <taxon>Hexapoda</taxon>
        <taxon>Insecta</taxon>
        <taxon>Pterygota</taxon>
        <taxon>Neoptera</taxon>
        <taxon>Endopterygota</taxon>
        <taxon>Lepidoptera</taxon>
        <taxon>Glossata</taxon>
        <taxon>Ditrysia</taxon>
        <taxon>Tineoidea</taxon>
        <taxon>Psychidae</taxon>
        <taxon>Oiketicinae</taxon>
        <taxon>Eumeta</taxon>
    </lineage>
</organism>
<feature type="transmembrane region" description="Helical" evidence="10">
    <location>
        <begin position="254"/>
        <end position="276"/>
    </location>
</feature>
<dbReference type="InterPro" id="IPR000175">
    <property type="entry name" value="Na/ntran_symport"/>
</dbReference>
<keyword evidence="12" id="KW-1185">Reference proteome</keyword>
<evidence type="ECO:0000256" key="3">
    <source>
        <dbReference type="ARBA" id="ARBA00022448"/>
    </source>
</evidence>
<feature type="compositionally biased region" description="Pro residues" evidence="9">
    <location>
        <begin position="423"/>
        <end position="435"/>
    </location>
</feature>
<gene>
    <name evidence="11" type="primary">slc6a9</name>
    <name evidence="11" type="ORF">EVAR_53080_1</name>
</gene>
<keyword evidence="8" id="KW-0915">Sodium</keyword>